<evidence type="ECO:0000256" key="1">
    <source>
        <dbReference type="ARBA" id="ARBA00022729"/>
    </source>
</evidence>
<evidence type="ECO:0000313" key="7">
    <source>
        <dbReference type="Proteomes" id="UP000603200"/>
    </source>
</evidence>
<feature type="chain" id="PRO_5046536923" description="Chitin-binding type-4 domain-containing protein" evidence="4">
    <location>
        <begin position="31"/>
        <end position="305"/>
    </location>
</feature>
<accession>A0ABQ3ZZU4</accession>
<dbReference type="PANTHER" id="PTHR34823:SF1">
    <property type="entry name" value="CHITIN-BINDING TYPE-4 DOMAIN-CONTAINING PROTEIN"/>
    <property type="match status" value="1"/>
</dbReference>
<dbReference type="InterPro" id="IPR051024">
    <property type="entry name" value="GlcNAc_Chitin_IntDeg"/>
</dbReference>
<reference evidence="6 7" key="1">
    <citation type="submission" date="2021-01" db="EMBL/GenBank/DDBJ databases">
        <title>Whole genome shotgun sequence of Actinoplanes humidus NBRC 14915.</title>
        <authorList>
            <person name="Komaki H."/>
            <person name="Tamura T."/>
        </authorList>
    </citation>
    <scope>NUCLEOTIDE SEQUENCE [LARGE SCALE GENOMIC DNA]</scope>
    <source>
        <strain evidence="6 7">NBRC 14915</strain>
    </source>
</reference>
<protein>
    <recommendedName>
        <fullName evidence="5">Chitin-binding type-4 domain-containing protein</fullName>
    </recommendedName>
</protein>
<name>A0ABQ3ZZU4_9ACTN</name>
<evidence type="ECO:0000256" key="3">
    <source>
        <dbReference type="SAM" id="Phobius"/>
    </source>
</evidence>
<dbReference type="SUPFAM" id="SSF81296">
    <property type="entry name" value="E set domains"/>
    <property type="match status" value="1"/>
</dbReference>
<sequence>MKSARSLAAIAAAGGVVAVTALLPAVPALAHGAPTTPISRTAACAPNGEEPGAAACRAAAKANGANIGSFDNLRIANVNGKDKSVVPDGHLCSGGLPNYKGLDLARDDWPSTKVTAGATLAVRYQGTIPHKGSFRLYLTKQGYDPTKALTWDDLTSSPVATFKDPTFSDGSYRMSVKIPKDRSGAQLLYVVWETSSTPDTYYSCSDLVVKGKPAAVVATSRTAASPSPSPSPSPSRKKESAAPAKLTSRTTAPPATTDPAPDLNPVASDSVDDGRAQLGHLIIAGALLVIALAGAAALTTRLRSR</sequence>
<evidence type="ECO:0000256" key="2">
    <source>
        <dbReference type="SAM" id="MobiDB-lite"/>
    </source>
</evidence>
<feature type="domain" description="Chitin-binding type-4" evidence="5">
    <location>
        <begin position="31"/>
        <end position="207"/>
    </location>
</feature>
<evidence type="ECO:0000256" key="4">
    <source>
        <dbReference type="SAM" id="SignalP"/>
    </source>
</evidence>
<keyword evidence="3" id="KW-1133">Transmembrane helix</keyword>
<feature type="signal peptide" evidence="4">
    <location>
        <begin position="1"/>
        <end position="30"/>
    </location>
</feature>
<evidence type="ECO:0000259" key="5">
    <source>
        <dbReference type="Pfam" id="PF03067"/>
    </source>
</evidence>
<dbReference type="CDD" id="cd21177">
    <property type="entry name" value="LPMO_AA10"/>
    <property type="match status" value="1"/>
</dbReference>
<feature type="compositionally biased region" description="Low complexity" evidence="2">
    <location>
        <begin position="250"/>
        <end position="261"/>
    </location>
</feature>
<evidence type="ECO:0000313" key="6">
    <source>
        <dbReference type="EMBL" id="GIE24117.1"/>
    </source>
</evidence>
<dbReference type="RefSeq" id="WP_239159398.1">
    <property type="nucleotide sequence ID" value="NZ_BAAATV010000012.1"/>
</dbReference>
<feature type="region of interest" description="Disordered" evidence="2">
    <location>
        <begin position="219"/>
        <end position="271"/>
    </location>
</feature>
<proteinExistence type="predicted"/>
<feature type="transmembrane region" description="Helical" evidence="3">
    <location>
        <begin position="278"/>
        <end position="299"/>
    </location>
</feature>
<dbReference type="InterPro" id="IPR014756">
    <property type="entry name" value="Ig_E-set"/>
</dbReference>
<dbReference type="Pfam" id="PF03067">
    <property type="entry name" value="LPMO_10"/>
    <property type="match status" value="1"/>
</dbReference>
<dbReference type="Proteomes" id="UP000603200">
    <property type="component" value="Unassembled WGS sequence"/>
</dbReference>
<gene>
    <name evidence="6" type="ORF">Ahu01nite_072190</name>
</gene>
<keyword evidence="7" id="KW-1185">Reference proteome</keyword>
<organism evidence="6 7">
    <name type="scientific">Winogradskya humida</name>
    <dbReference type="NCBI Taxonomy" id="113566"/>
    <lineage>
        <taxon>Bacteria</taxon>
        <taxon>Bacillati</taxon>
        <taxon>Actinomycetota</taxon>
        <taxon>Actinomycetes</taxon>
        <taxon>Micromonosporales</taxon>
        <taxon>Micromonosporaceae</taxon>
        <taxon>Winogradskya</taxon>
    </lineage>
</organism>
<keyword evidence="1 4" id="KW-0732">Signal</keyword>
<dbReference type="EMBL" id="BOMN01000102">
    <property type="protein sequence ID" value="GIE24117.1"/>
    <property type="molecule type" value="Genomic_DNA"/>
</dbReference>
<keyword evidence="3" id="KW-0812">Transmembrane</keyword>
<dbReference type="Gene3D" id="2.70.50.50">
    <property type="entry name" value="chitin-binding protein cbp21"/>
    <property type="match status" value="1"/>
</dbReference>
<comment type="caution">
    <text evidence="6">The sequence shown here is derived from an EMBL/GenBank/DDBJ whole genome shotgun (WGS) entry which is preliminary data.</text>
</comment>
<dbReference type="InterPro" id="IPR004302">
    <property type="entry name" value="Cellulose/chitin-bd_N"/>
</dbReference>
<keyword evidence="3" id="KW-0472">Membrane</keyword>
<dbReference type="PANTHER" id="PTHR34823">
    <property type="entry name" value="GLCNAC-BINDING PROTEIN A"/>
    <property type="match status" value="1"/>
</dbReference>